<feature type="domain" description="ABC-2 type transporter transmembrane" evidence="6">
    <location>
        <begin position="18"/>
        <end position="190"/>
    </location>
</feature>
<proteinExistence type="predicted"/>
<evidence type="ECO:0000256" key="3">
    <source>
        <dbReference type="ARBA" id="ARBA00022989"/>
    </source>
</evidence>
<evidence type="ECO:0000256" key="1">
    <source>
        <dbReference type="ARBA" id="ARBA00004141"/>
    </source>
</evidence>
<protein>
    <submittedName>
        <fullName evidence="7">ABC-2 type transporter</fullName>
    </submittedName>
</protein>
<feature type="transmembrane region" description="Helical" evidence="5">
    <location>
        <begin position="72"/>
        <end position="91"/>
    </location>
</feature>
<dbReference type="KEGG" id="cmv:CMUST_03110"/>
<name>A0A0G3GUV3_9CORY</name>
<evidence type="ECO:0000256" key="5">
    <source>
        <dbReference type="SAM" id="Phobius"/>
    </source>
</evidence>
<gene>
    <name evidence="7" type="ORF">CMUST_03110</name>
</gene>
<keyword evidence="4 5" id="KW-0472">Membrane</keyword>
<feature type="transmembrane region" description="Helical" evidence="5">
    <location>
        <begin position="144"/>
        <end position="167"/>
    </location>
</feature>
<evidence type="ECO:0000256" key="4">
    <source>
        <dbReference type="ARBA" id="ARBA00023136"/>
    </source>
</evidence>
<keyword evidence="2 5" id="KW-0812">Transmembrane</keyword>
<dbReference type="PATRIC" id="fig|571915.4.peg.657"/>
<dbReference type="Pfam" id="PF01061">
    <property type="entry name" value="ABC2_membrane"/>
    <property type="match status" value="1"/>
</dbReference>
<evidence type="ECO:0000313" key="8">
    <source>
        <dbReference type="Proteomes" id="UP000035199"/>
    </source>
</evidence>
<evidence type="ECO:0000256" key="2">
    <source>
        <dbReference type="ARBA" id="ARBA00022692"/>
    </source>
</evidence>
<accession>A0A0G3GUV3</accession>
<evidence type="ECO:0000259" key="6">
    <source>
        <dbReference type="Pfam" id="PF01061"/>
    </source>
</evidence>
<keyword evidence="8" id="KW-1185">Reference proteome</keyword>
<dbReference type="EMBL" id="CP011542">
    <property type="protein sequence ID" value="AKK04966.1"/>
    <property type="molecule type" value="Genomic_DNA"/>
</dbReference>
<dbReference type="GO" id="GO:0140359">
    <property type="term" value="F:ABC-type transporter activity"/>
    <property type="evidence" value="ECO:0007669"/>
    <property type="project" value="InterPro"/>
</dbReference>
<dbReference type="InterPro" id="IPR013525">
    <property type="entry name" value="ABC2_TM"/>
</dbReference>
<reference evidence="8" key="2">
    <citation type="submission" date="2015-05" db="EMBL/GenBank/DDBJ databases">
        <title>Complete genome sequence of Corynebacterium mustelae DSM 45274, isolated from various tissues of a male ferret with lethal sepsis.</title>
        <authorList>
            <person name="Ruckert C."/>
            <person name="Albersmeier A."/>
            <person name="Winkler A."/>
            <person name="Tauch A."/>
        </authorList>
    </citation>
    <scope>NUCLEOTIDE SEQUENCE [LARGE SCALE GENOMIC DNA]</scope>
    <source>
        <strain evidence="8">DSM 45274</strain>
    </source>
</reference>
<dbReference type="STRING" id="571915.CMUST_03110"/>
<feature type="transmembrane region" description="Helical" evidence="5">
    <location>
        <begin position="35"/>
        <end position="52"/>
    </location>
</feature>
<dbReference type="GO" id="GO:0016020">
    <property type="term" value="C:membrane"/>
    <property type="evidence" value="ECO:0007669"/>
    <property type="project" value="UniProtKB-SubCell"/>
</dbReference>
<sequence length="273" mass="29473">MTIFTKTQQPPAVRMSRYLALAKAETRQFIRNKTLMVMAIAFPIGVGILMLYMNNAEQIGGQAVRSAIAMEVFFLITLMFVQFYSVLSMTTTRRDEKVLKRLRTGEAKDVEIISAIATPGTVISLVLTVVMIAVLVGFTGVTPLTGMVLVGAMVLGIVIATALALITSSVTANAEAAQMTSLPVMVLAMLSQSTMRIALPEQIQNVIDRTPFALIGDVAFVEWAGGTMRDVSAGSASAAAPVLGLLYPLLLLVVWAIALVWVAARYMKWETNR</sequence>
<organism evidence="7 8">
    <name type="scientific">Corynebacterium mustelae</name>
    <dbReference type="NCBI Taxonomy" id="571915"/>
    <lineage>
        <taxon>Bacteria</taxon>
        <taxon>Bacillati</taxon>
        <taxon>Actinomycetota</taxon>
        <taxon>Actinomycetes</taxon>
        <taxon>Mycobacteriales</taxon>
        <taxon>Corynebacteriaceae</taxon>
        <taxon>Corynebacterium</taxon>
    </lineage>
</organism>
<feature type="transmembrane region" description="Helical" evidence="5">
    <location>
        <begin position="245"/>
        <end position="264"/>
    </location>
</feature>
<dbReference type="AlphaFoldDB" id="A0A0G3GUV3"/>
<reference evidence="7 8" key="1">
    <citation type="journal article" date="2015" name="Genome Announc.">
        <title>Complete Genome Sequence of the Type Strain Corynebacterium mustelae DSM 45274, Isolated from Various Tissues of a Male Ferret with Lethal Sepsis.</title>
        <authorList>
            <person name="Ruckert C."/>
            <person name="Eimer J."/>
            <person name="Winkler A."/>
            <person name="Tauch A."/>
        </authorList>
    </citation>
    <scope>NUCLEOTIDE SEQUENCE [LARGE SCALE GENOMIC DNA]</scope>
    <source>
        <strain evidence="7 8">DSM 45274</strain>
    </source>
</reference>
<dbReference type="Proteomes" id="UP000035199">
    <property type="component" value="Chromosome"/>
</dbReference>
<keyword evidence="3 5" id="KW-1133">Transmembrane helix</keyword>
<dbReference type="OrthoDB" id="3214063at2"/>
<dbReference type="RefSeq" id="WP_047261275.1">
    <property type="nucleotide sequence ID" value="NZ_CP011542.1"/>
</dbReference>
<feature type="transmembrane region" description="Helical" evidence="5">
    <location>
        <begin position="112"/>
        <end position="138"/>
    </location>
</feature>
<evidence type="ECO:0000313" key="7">
    <source>
        <dbReference type="EMBL" id="AKK04966.1"/>
    </source>
</evidence>
<comment type="subcellular location">
    <subcellularLocation>
        <location evidence="1">Membrane</location>
        <topology evidence="1">Multi-pass membrane protein</topology>
    </subcellularLocation>
</comment>